<dbReference type="SUPFAM" id="SSF51735">
    <property type="entry name" value="NAD(P)-binding Rossmann-fold domains"/>
    <property type="match status" value="1"/>
</dbReference>
<dbReference type="InterPro" id="IPR001509">
    <property type="entry name" value="Epimerase_deHydtase"/>
</dbReference>
<keyword evidence="3" id="KW-1185">Reference proteome</keyword>
<dbReference type="AlphaFoldDB" id="A0A6F8XJ84"/>
<dbReference type="KEGG" id="pfla:Pflav_002610"/>
<reference evidence="2 3" key="2">
    <citation type="submission" date="2020-03" db="EMBL/GenBank/DDBJ databases">
        <authorList>
            <person name="Ichikawa N."/>
            <person name="Kimura A."/>
            <person name="Kitahashi Y."/>
            <person name="Uohara A."/>
        </authorList>
    </citation>
    <scope>NUCLEOTIDE SEQUENCE [LARGE SCALE GENOMIC DNA]</scope>
    <source>
        <strain evidence="2 3">NBRC 107702</strain>
    </source>
</reference>
<protein>
    <submittedName>
        <fullName evidence="2">NAD-dependent epimerase</fullName>
    </submittedName>
</protein>
<dbReference type="InterPro" id="IPR051783">
    <property type="entry name" value="NAD(P)-dependent_oxidoreduct"/>
</dbReference>
<dbReference type="EMBL" id="AP022870">
    <property type="protein sequence ID" value="BCB73851.1"/>
    <property type="molecule type" value="Genomic_DNA"/>
</dbReference>
<gene>
    <name evidence="2" type="ORF">Pflav_002610</name>
</gene>
<sequence>MLVTGAAGLLGRAVLDLLSARDVAATALVLSDPGDLPADRVVVGDAGDPEVVRKGLDGVDAIVHLAAIPAPNLATPVEVFGGNTRATFVALTEAAQAGITRAVIASSMSVLGLAWAQQPLRPAYLPIDEELPLQVTDPYALSKQTDEAIGTMVWRRYGMTVTAIRFPFLGGPERLAHRVELHTSTPEGGAAELWTYLHTDDAAAACLLGVTNAPPGSHVVFVAAPETLAPYETEALLDEFHPGVPRRRRFPGRMVPMILEAGERVLGFKAERLWPVEVLPRG</sequence>
<dbReference type="Gene3D" id="3.40.50.720">
    <property type="entry name" value="NAD(P)-binding Rossmann-like Domain"/>
    <property type="match status" value="1"/>
</dbReference>
<dbReference type="PANTHER" id="PTHR48079:SF6">
    <property type="entry name" value="NAD(P)-BINDING DOMAIN-CONTAINING PROTEIN-RELATED"/>
    <property type="match status" value="1"/>
</dbReference>
<accession>A0A6F8XJ84</accession>
<dbReference type="PANTHER" id="PTHR48079">
    <property type="entry name" value="PROTEIN YEEZ"/>
    <property type="match status" value="1"/>
</dbReference>
<dbReference type="Proteomes" id="UP000502508">
    <property type="component" value="Chromosome"/>
</dbReference>
<dbReference type="InterPro" id="IPR036291">
    <property type="entry name" value="NAD(P)-bd_dom_sf"/>
</dbReference>
<evidence type="ECO:0000259" key="1">
    <source>
        <dbReference type="Pfam" id="PF01370"/>
    </source>
</evidence>
<dbReference type="GO" id="GO:0005737">
    <property type="term" value="C:cytoplasm"/>
    <property type="evidence" value="ECO:0007669"/>
    <property type="project" value="TreeGrafter"/>
</dbReference>
<dbReference type="Pfam" id="PF01370">
    <property type="entry name" value="Epimerase"/>
    <property type="match status" value="1"/>
</dbReference>
<proteinExistence type="predicted"/>
<evidence type="ECO:0000313" key="2">
    <source>
        <dbReference type="EMBL" id="BCB73851.1"/>
    </source>
</evidence>
<feature type="domain" description="NAD-dependent epimerase/dehydratase" evidence="1">
    <location>
        <begin position="1"/>
        <end position="215"/>
    </location>
</feature>
<name>A0A6F8XJ84_9ACTN</name>
<organism evidence="2 3">
    <name type="scientific">Phytohabitans flavus</name>
    <dbReference type="NCBI Taxonomy" id="1076124"/>
    <lineage>
        <taxon>Bacteria</taxon>
        <taxon>Bacillati</taxon>
        <taxon>Actinomycetota</taxon>
        <taxon>Actinomycetes</taxon>
        <taxon>Micromonosporales</taxon>
        <taxon>Micromonosporaceae</taxon>
    </lineage>
</organism>
<evidence type="ECO:0000313" key="3">
    <source>
        <dbReference type="Proteomes" id="UP000502508"/>
    </source>
</evidence>
<reference evidence="2 3" key="1">
    <citation type="submission" date="2020-03" db="EMBL/GenBank/DDBJ databases">
        <title>Whole genome shotgun sequence of Phytohabitans flavus NBRC 107702.</title>
        <authorList>
            <person name="Komaki H."/>
            <person name="Tamura T."/>
        </authorList>
    </citation>
    <scope>NUCLEOTIDE SEQUENCE [LARGE SCALE GENOMIC DNA]</scope>
    <source>
        <strain evidence="2 3">NBRC 107702</strain>
    </source>
</reference>
<dbReference type="GO" id="GO:0004029">
    <property type="term" value="F:aldehyde dehydrogenase (NAD+) activity"/>
    <property type="evidence" value="ECO:0007669"/>
    <property type="project" value="TreeGrafter"/>
</dbReference>